<feature type="domain" description="DUF4439" evidence="2">
    <location>
        <begin position="100"/>
        <end position="220"/>
    </location>
</feature>
<dbReference type="KEGG" id="xyl:ET495_02180"/>
<sequence length="223" mass="22288">MDAAGRSRTAATTTSDGDLARLLASISAAQAVSATRLAGLVGVPGPAPASPVVPEPASPASPSPSPSPSKPGAVATTAPGAQDSVPPAGLSAEDYRALVLGEDSARYALEVRAARAGGDERTRLLALSRVHGERAEAWAVLGGVSGTEQDPRRVAYAIPRSDDDATLVRSLQDGLATSYASLVGTTAASTRGVLVDLLVDAALTLDAWGAAPVAFPGMPELAS</sequence>
<dbReference type="Gene3D" id="1.20.1260.10">
    <property type="match status" value="1"/>
</dbReference>
<feature type="compositionally biased region" description="Pro residues" evidence="1">
    <location>
        <begin position="45"/>
        <end position="69"/>
    </location>
</feature>
<dbReference type="AlphaFoldDB" id="A0A4P6EIZ2"/>
<dbReference type="InterPro" id="IPR009078">
    <property type="entry name" value="Ferritin-like_SF"/>
</dbReference>
<organism evidence="3 4">
    <name type="scientific">Xylanimonas allomyrinae</name>
    <dbReference type="NCBI Taxonomy" id="2509459"/>
    <lineage>
        <taxon>Bacteria</taxon>
        <taxon>Bacillati</taxon>
        <taxon>Actinomycetota</taxon>
        <taxon>Actinomycetes</taxon>
        <taxon>Micrococcales</taxon>
        <taxon>Promicromonosporaceae</taxon>
        <taxon>Xylanimonas</taxon>
    </lineage>
</organism>
<evidence type="ECO:0000313" key="3">
    <source>
        <dbReference type="EMBL" id="QAY62275.1"/>
    </source>
</evidence>
<accession>A0A4P6EIZ2</accession>
<protein>
    <submittedName>
        <fullName evidence="3">DUF4439 domain-containing protein</fullName>
    </submittedName>
</protein>
<keyword evidence="4" id="KW-1185">Reference proteome</keyword>
<gene>
    <name evidence="3" type="ORF">ET495_02180</name>
</gene>
<dbReference type="RefSeq" id="WP_129202260.1">
    <property type="nucleotide sequence ID" value="NZ_CP035495.1"/>
</dbReference>
<dbReference type="EMBL" id="CP035495">
    <property type="protein sequence ID" value="QAY62275.1"/>
    <property type="molecule type" value="Genomic_DNA"/>
</dbReference>
<reference evidence="3 4" key="1">
    <citation type="submission" date="2019-01" db="EMBL/GenBank/DDBJ databases">
        <title>Genome sequencing of strain 2JSPR-7.</title>
        <authorList>
            <person name="Heo J."/>
            <person name="Kim S.-J."/>
            <person name="Kim J.-S."/>
            <person name="Hong S.-B."/>
            <person name="Kwon S.-W."/>
        </authorList>
    </citation>
    <scope>NUCLEOTIDE SEQUENCE [LARGE SCALE GENOMIC DNA]</scope>
    <source>
        <strain evidence="3 4">2JSPR-7</strain>
    </source>
</reference>
<dbReference type="OrthoDB" id="5147836at2"/>
<proteinExistence type="predicted"/>
<dbReference type="Proteomes" id="UP000291758">
    <property type="component" value="Chromosome"/>
</dbReference>
<evidence type="ECO:0000259" key="2">
    <source>
        <dbReference type="Pfam" id="PF14530"/>
    </source>
</evidence>
<name>A0A4P6EIZ2_9MICO</name>
<dbReference type="Pfam" id="PF14530">
    <property type="entry name" value="DUF4439"/>
    <property type="match status" value="1"/>
</dbReference>
<feature type="region of interest" description="Disordered" evidence="1">
    <location>
        <begin position="40"/>
        <end position="88"/>
    </location>
</feature>
<dbReference type="InterPro" id="IPR012347">
    <property type="entry name" value="Ferritin-like"/>
</dbReference>
<dbReference type="SUPFAM" id="SSF47240">
    <property type="entry name" value="Ferritin-like"/>
    <property type="match status" value="1"/>
</dbReference>
<evidence type="ECO:0000256" key="1">
    <source>
        <dbReference type="SAM" id="MobiDB-lite"/>
    </source>
</evidence>
<dbReference type="InterPro" id="IPR029447">
    <property type="entry name" value="DUF4439"/>
</dbReference>
<evidence type="ECO:0000313" key="4">
    <source>
        <dbReference type="Proteomes" id="UP000291758"/>
    </source>
</evidence>